<dbReference type="InterPro" id="IPR056840">
    <property type="entry name" value="HEAT_IPO9_central"/>
</dbReference>
<feature type="compositionally biased region" description="Basic and acidic residues" evidence="18">
    <location>
        <begin position="113"/>
        <end position="125"/>
    </location>
</feature>
<dbReference type="PANTHER" id="PTHR13038">
    <property type="entry name" value="APG9 AUTOPHAGY 9"/>
    <property type="match status" value="1"/>
</dbReference>
<feature type="region of interest" description="Disordered" evidence="18">
    <location>
        <begin position="656"/>
        <end position="675"/>
    </location>
</feature>
<dbReference type="PANTHER" id="PTHR13038:SF10">
    <property type="entry name" value="AUTOPHAGY-RELATED PROTEIN 9"/>
    <property type="match status" value="1"/>
</dbReference>
<evidence type="ECO:0000256" key="12">
    <source>
        <dbReference type="ARBA" id="ARBA00023055"/>
    </source>
</evidence>
<evidence type="ECO:0000256" key="3">
    <source>
        <dbReference type="ARBA" id="ARBA00004511"/>
    </source>
</evidence>
<evidence type="ECO:0000256" key="13">
    <source>
        <dbReference type="ARBA" id="ARBA00023136"/>
    </source>
</evidence>
<dbReference type="GO" id="GO:0061709">
    <property type="term" value="P:reticulophagy"/>
    <property type="evidence" value="ECO:0007669"/>
    <property type="project" value="TreeGrafter"/>
</dbReference>
<dbReference type="InterPro" id="IPR001494">
    <property type="entry name" value="Importin-beta_N"/>
</dbReference>
<keyword evidence="13 19" id="KW-0472">Membrane</keyword>
<evidence type="ECO:0000256" key="2">
    <source>
        <dbReference type="ARBA" id="ARBA00004477"/>
    </source>
</evidence>
<protein>
    <recommendedName>
        <fullName evidence="6">Autophagy-related protein 9</fullName>
    </recommendedName>
</protein>
<dbReference type="SMART" id="SM00913">
    <property type="entry name" value="IBN_N"/>
    <property type="match status" value="1"/>
</dbReference>
<evidence type="ECO:0000256" key="6">
    <source>
        <dbReference type="ARBA" id="ARBA00018074"/>
    </source>
</evidence>
<feature type="transmembrane region" description="Helical" evidence="19">
    <location>
        <begin position="439"/>
        <end position="461"/>
    </location>
</feature>
<feature type="transmembrane region" description="Helical" evidence="19">
    <location>
        <begin position="188"/>
        <end position="210"/>
    </location>
</feature>
<evidence type="ECO:0000256" key="17">
    <source>
        <dbReference type="ARBA" id="ARBA00024631"/>
    </source>
</evidence>
<feature type="region of interest" description="Disordered" evidence="18">
    <location>
        <begin position="90"/>
        <end position="127"/>
    </location>
</feature>
<dbReference type="InterPro" id="IPR007241">
    <property type="entry name" value="Autophagy-rel_prot_9"/>
</dbReference>
<comment type="catalytic activity">
    <reaction evidence="17">
        <text>a 1,2-diacyl-sn-glycero-3-phosphocholine(in) = a 1,2-diacyl-sn-glycero-3-phosphocholine(out)</text>
        <dbReference type="Rhea" id="RHEA:38571"/>
        <dbReference type="ChEBI" id="CHEBI:57643"/>
    </reaction>
</comment>
<dbReference type="GO" id="GO:0005776">
    <property type="term" value="C:autophagosome"/>
    <property type="evidence" value="ECO:0007669"/>
    <property type="project" value="TreeGrafter"/>
</dbReference>
<dbReference type="GO" id="GO:0031267">
    <property type="term" value="F:small GTPase binding"/>
    <property type="evidence" value="ECO:0007669"/>
    <property type="project" value="InterPro"/>
</dbReference>
<gene>
    <name evidence="21" type="ORF">INT43_003152</name>
</gene>
<keyword evidence="8 19" id="KW-0812">Transmembrane</keyword>
<evidence type="ECO:0000256" key="10">
    <source>
        <dbReference type="ARBA" id="ARBA00023006"/>
    </source>
</evidence>
<evidence type="ECO:0000256" key="18">
    <source>
        <dbReference type="SAM" id="MobiDB-lite"/>
    </source>
</evidence>
<dbReference type="SUPFAM" id="SSF48371">
    <property type="entry name" value="ARM repeat"/>
    <property type="match status" value="1"/>
</dbReference>
<evidence type="ECO:0000256" key="14">
    <source>
        <dbReference type="ARBA" id="ARBA00024479"/>
    </source>
</evidence>
<dbReference type="Gene3D" id="1.25.10.10">
    <property type="entry name" value="Leucine-rich Repeat Variant"/>
    <property type="match status" value="1"/>
</dbReference>
<evidence type="ECO:0000259" key="20">
    <source>
        <dbReference type="PROSITE" id="PS50166"/>
    </source>
</evidence>
<evidence type="ECO:0000313" key="21">
    <source>
        <dbReference type="EMBL" id="KAG2177905.1"/>
    </source>
</evidence>
<feature type="compositionally biased region" description="Polar residues" evidence="18">
    <location>
        <begin position="28"/>
        <end position="39"/>
    </location>
</feature>
<accession>A0A8H7UCI1</accession>
<dbReference type="GO" id="GO:0034727">
    <property type="term" value="P:piecemeal microautophagy of the nucleus"/>
    <property type="evidence" value="ECO:0007669"/>
    <property type="project" value="TreeGrafter"/>
</dbReference>
<dbReference type="OrthoDB" id="431626at2759"/>
<dbReference type="InterPro" id="IPR011989">
    <property type="entry name" value="ARM-like"/>
</dbReference>
<dbReference type="InterPro" id="IPR016024">
    <property type="entry name" value="ARM-type_fold"/>
</dbReference>
<comment type="subcellular location">
    <subcellularLocation>
        <location evidence="1">Cytoplasmic vesicle membrane</location>
        <topology evidence="1">Multi-pass membrane protein</topology>
    </subcellularLocation>
    <subcellularLocation>
        <location evidence="2">Endoplasmic reticulum membrane</location>
        <topology evidence="2">Multi-pass membrane protein</topology>
    </subcellularLocation>
    <subcellularLocation>
        <location evidence="4">Golgi apparatus membrane</location>
        <topology evidence="4">Multi-pass membrane protein</topology>
    </subcellularLocation>
    <subcellularLocation>
        <location evidence="3">Preautophagosomal structure membrane</location>
        <topology evidence="3">Multi-pass membrane protein</topology>
    </subcellularLocation>
</comment>
<evidence type="ECO:0000256" key="5">
    <source>
        <dbReference type="ARBA" id="ARBA00006185"/>
    </source>
</evidence>
<dbReference type="PROSITE" id="PS50166">
    <property type="entry name" value="IMPORTIN_B_NT"/>
    <property type="match status" value="1"/>
</dbReference>
<keyword evidence="22" id="KW-1185">Reference proteome</keyword>
<dbReference type="GO" id="GO:0034497">
    <property type="term" value="P:protein localization to phagophore assembly site"/>
    <property type="evidence" value="ECO:0007669"/>
    <property type="project" value="TreeGrafter"/>
</dbReference>
<feature type="transmembrane region" description="Helical" evidence="19">
    <location>
        <begin position="477"/>
        <end position="495"/>
    </location>
</feature>
<evidence type="ECO:0000256" key="1">
    <source>
        <dbReference type="ARBA" id="ARBA00004439"/>
    </source>
</evidence>
<feature type="compositionally biased region" description="Polar residues" evidence="18">
    <location>
        <begin position="51"/>
        <end position="64"/>
    </location>
</feature>
<keyword evidence="12" id="KW-0445">Lipid transport</keyword>
<proteinExistence type="inferred from homology"/>
<name>A0A8H7UCI1_MORIS</name>
<evidence type="ECO:0000313" key="22">
    <source>
        <dbReference type="Proteomes" id="UP000654370"/>
    </source>
</evidence>
<evidence type="ECO:0000256" key="4">
    <source>
        <dbReference type="ARBA" id="ARBA00004653"/>
    </source>
</evidence>
<comment type="caution">
    <text evidence="21">The sequence shown here is derived from an EMBL/GenBank/DDBJ whole genome shotgun (WGS) entry which is preliminary data.</text>
</comment>
<evidence type="ECO:0000256" key="15">
    <source>
        <dbReference type="ARBA" id="ARBA00024615"/>
    </source>
</evidence>
<evidence type="ECO:0000256" key="9">
    <source>
        <dbReference type="ARBA" id="ARBA00022989"/>
    </source>
</evidence>
<evidence type="ECO:0000256" key="19">
    <source>
        <dbReference type="SAM" id="Phobius"/>
    </source>
</evidence>
<sequence length="1787" mass="204440">MSSLFSSRVVNEEDDKYDLDNLSPPHSPYSSGFRTQTLHSPPGTRQHHLNAYSTSPASQPRFGNTMTEADLELPESDESDAEVPPSLMIEIPREDDPEEDDETGQRPLLSQRQWDKSPVRERSQPLKENLPNLRKRIPIHSQSTRTHMTTQDRTMWRWANIDNMDNFFQRVYSYYTGKGYYCILLARLLNLLLSFGKVFFLLIFIVWWVWQALHFWWDLPALNEMHKFYVYLLHISDKDMATITWQEILERIISIRESNPNMASTAPIKLDAHDIANRIMRKENYLIALFNKDILDITIPLPYLRNMHVFTRDLEWNLSFCVLSYVFDENGQIRKRFLKDKNRAILAEGLRRRFIIMGFLNLVCAPFILVYLLVYLFFRYFEEYHKNPGEIGSRDYSPFAKWKVREFNELPHLFRRRLNSSHSVANKYLDQFPKEKTAIIARFVAFISGAFAAILVIITLFDSEVLLNFEITPNGTILFYLGLFGGIFAASRGMIPDDTLVFEPEQDIRKVIEITHYYPNEWRDKLHTDEVRAKFSQMFDMKITLFLQEILSILFTPLVLWYSLPQSSGQIIDFFREFTVHVDGLGYVCSFALFDFRRHGNVKYGAPVAVDDEHYVSKGGKMEKSFLNFKANNPSWMPTDPAGSMYLSRMAEYKDHKDQNRIHEEDEEEDQLSHSSLLNSRYLYSPRQQSKWSPHAGTGGRQFVPNSTVPMTVDLSEPGSPNHDHVHRPPMSSSLDQDIPSELGDFAPARMFHPEEYQDQIEEDDSKLDPDKENNAVFETLSKIFDADANIRGNAEKQLQTLQSSPEFPVSLVRLSLSQELSVPQRQLAAVTLKQYIETHWSEKNDKFVGPEPPEQVKHTVREMLLRGLSDPDTKIRVANAYAVSKIAHIDWPEEWPNLFNVLLELIKSNNANDVHGAMRVLTELVSNDLTVEQFPQIAPVLCPQLLAILTNDAHYSLRTRGRAVSIFRNCLEMVFMIKEEHATSAEQFLAPILPQWHEAFLAILKHRTQSDEETRFDEYGLKLEIVKFINPLLPKFFEPIWMDLLELRSRYINEFVSDGGEANASFQDSDGDIIGFESLLYAQFEFVVTASRKKSMKTIFLGEDGSADFLKEVLWVTMSYMQMTEEQVETWLTDANQFVADEEDDTYTYNVRVSALDLLTALELRFPKEFFPALGHAVQRHLAESNASRAAGQSDWWKIQEACLMAVGRTSEELVQALQDKENPANFDLAGLFEHVVLENMKLTEFPFAQGRAFVFASEYAQVLPTNLAEQYVRAAVEALQAPEGTIPVKISALKALNNFCKHLDPQFITGYQQPIMEGSCQLLHTASEESLLLLLETLTAAIKINKEVTARYESVLIPSLLEVWKNHPSDSLLASYVLDLFDDLAKNELLYPSLCNRVLPYMREVLVSGIQEMSMLASAVDMIAGLARGGPSPLLPEFVDQIFPPLMHMLWTVKDNEVLQSGQQCLKTLVGKDSAHLIQWRDQSGKSGLQYVVEFVANLLQPDHSESEAMFVGDLIVKLIQKAGNDIGPVLPDLLNVIIVRLTTAKIPSFIQSMILVFAHLINTQLETVFQFLVNVNVDGRNGLEILLPVWCENHDSFSGFYALKVSSIAMSKLFLLSDQRLQSINVQGEIIVPAGGRIVTRSRSKQSPDQYTTTQAPIKIIKLLVSELNNAPNTENTGAEDFDESGDEGDGEWEDDDEDSPFAPADDFAFLSEFLEGSGFDEDDVEEENDPDLKNDPIFQTNLKDYLTDFFRNCASHNVNHFMDICQQHLNQEEKSKLEQVLTQ</sequence>
<keyword evidence="10" id="KW-0072">Autophagy</keyword>
<feature type="transmembrane region" description="Helical" evidence="19">
    <location>
        <begin position="354"/>
        <end position="378"/>
    </location>
</feature>
<keyword evidence="9 19" id="KW-1133">Transmembrane helix</keyword>
<dbReference type="Pfam" id="PF25018">
    <property type="entry name" value="HEAT_IPO9_c"/>
    <property type="match status" value="1"/>
</dbReference>
<keyword evidence="11" id="KW-0333">Golgi apparatus</keyword>
<dbReference type="Pfam" id="PF04109">
    <property type="entry name" value="ATG9"/>
    <property type="match status" value="2"/>
</dbReference>
<comment type="similarity">
    <text evidence="5">Belongs to the ATG9 family.</text>
</comment>
<dbReference type="GO" id="GO:0000422">
    <property type="term" value="P:autophagy of mitochondrion"/>
    <property type="evidence" value="ECO:0007669"/>
    <property type="project" value="TreeGrafter"/>
</dbReference>
<dbReference type="GO" id="GO:0034045">
    <property type="term" value="C:phagophore assembly site membrane"/>
    <property type="evidence" value="ECO:0007669"/>
    <property type="project" value="UniProtKB-SubCell"/>
</dbReference>
<dbReference type="EMBL" id="JAEPQZ010000008">
    <property type="protein sequence ID" value="KAG2177905.1"/>
    <property type="molecule type" value="Genomic_DNA"/>
</dbReference>
<feature type="compositionally biased region" description="Acidic residues" evidence="18">
    <location>
        <begin position="93"/>
        <end position="102"/>
    </location>
</feature>
<organism evidence="21 22">
    <name type="scientific">Mortierella isabellina</name>
    <name type="common">Filamentous fungus</name>
    <name type="synonym">Umbelopsis isabellina</name>
    <dbReference type="NCBI Taxonomy" id="91625"/>
    <lineage>
        <taxon>Eukaryota</taxon>
        <taxon>Fungi</taxon>
        <taxon>Fungi incertae sedis</taxon>
        <taxon>Mucoromycota</taxon>
        <taxon>Mucoromycotina</taxon>
        <taxon>Umbelopsidomycetes</taxon>
        <taxon>Umbelopsidales</taxon>
        <taxon>Umbelopsidaceae</taxon>
        <taxon>Umbelopsis</taxon>
    </lineage>
</organism>
<feature type="transmembrane region" description="Helical" evidence="19">
    <location>
        <begin position="543"/>
        <end position="564"/>
    </location>
</feature>
<evidence type="ECO:0000256" key="8">
    <source>
        <dbReference type="ARBA" id="ARBA00022692"/>
    </source>
</evidence>
<feature type="compositionally biased region" description="Acidic residues" evidence="18">
    <location>
        <begin position="1681"/>
        <end position="1703"/>
    </location>
</feature>
<evidence type="ECO:0000256" key="16">
    <source>
        <dbReference type="ARBA" id="ARBA00024621"/>
    </source>
</evidence>
<evidence type="ECO:0000256" key="7">
    <source>
        <dbReference type="ARBA" id="ARBA00022448"/>
    </source>
</evidence>
<dbReference type="GO" id="GO:0006886">
    <property type="term" value="P:intracellular protein transport"/>
    <property type="evidence" value="ECO:0007669"/>
    <property type="project" value="InterPro"/>
</dbReference>
<dbReference type="Proteomes" id="UP000654370">
    <property type="component" value="Unassembled WGS sequence"/>
</dbReference>
<dbReference type="GO" id="GO:0000139">
    <property type="term" value="C:Golgi membrane"/>
    <property type="evidence" value="ECO:0007669"/>
    <property type="project" value="UniProtKB-SubCell"/>
</dbReference>
<dbReference type="GO" id="GO:0030659">
    <property type="term" value="C:cytoplasmic vesicle membrane"/>
    <property type="evidence" value="ECO:0007669"/>
    <property type="project" value="UniProtKB-SubCell"/>
</dbReference>
<dbReference type="GO" id="GO:0005789">
    <property type="term" value="C:endoplasmic reticulum membrane"/>
    <property type="evidence" value="ECO:0007669"/>
    <property type="project" value="UniProtKB-SubCell"/>
</dbReference>
<dbReference type="GO" id="GO:0006869">
    <property type="term" value="P:lipid transport"/>
    <property type="evidence" value="ECO:0007669"/>
    <property type="project" value="UniProtKB-KW"/>
</dbReference>
<dbReference type="Pfam" id="PF03810">
    <property type="entry name" value="IBN_N"/>
    <property type="match status" value="1"/>
</dbReference>
<feature type="region of interest" description="Disordered" evidence="18">
    <location>
        <begin position="1674"/>
        <end position="1705"/>
    </location>
</feature>
<evidence type="ECO:0000256" key="11">
    <source>
        <dbReference type="ARBA" id="ARBA00023034"/>
    </source>
</evidence>
<comment type="catalytic activity">
    <reaction evidence="16">
        <text>a 1,2-diacyl-sn-glycero-3-phospho-(1D-myo-inositol-3-phosphate)(in) = a 1,2-diacyl-sn-glycero-3-phospho-(1D-myo-inositol-3-phosphate)(out)</text>
        <dbReference type="Rhea" id="RHEA:67920"/>
        <dbReference type="ChEBI" id="CHEBI:58088"/>
    </reaction>
</comment>
<feature type="domain" description="Importin N-terminal" evidence="20">
    <location>
        <begin position="795"/>
        <end position="871"/>
    </location>
</feature>
<reference evidence="21" key="1">
    <citation type="submission" date="2020-12" db="EMBL/GenBank/DDBJ databases">
        <title>Metabolic potential, ecology and presence of endohyphal bacteria is reflected in genomic diversity of Mucoromycotina.</title>
        <authorList>
            <person name="Muszewska A."/>
            <person name="Okrasinska A."/>
            <person name="Steczkiewicz K."/>
            <person name="Drgas O."/>
            <person name="Orlowska M."/>
            <person name="Perlinska-Lenart U."/>
            <person name="Aleksandrzak-Piekarczyk T."/>
            <person name="Szatraj K."/>
            <person name="Zielenkiewicz U."/>
            <person name="Pilsyk S."/>
            <person name="Malc E."/>
            <person name="Mieczkowski P."/>
            <person name="Kruszewska J.S."/>
            <person name="Biernat P."/>
            <person name="Pawlowska J."/>
        </authorList>
    </citation>
    <scope>NUCLEOTIDE SEQUENCE</scope>
    <source>
        <strain evidence="21">WA0000067209</strain>
    </source>
</reference>
<comment type="catalytic activity">
    <reaction evidence="14">
        <text>a 1,2-diacyl-sn-glycero-3-phospho-L-serine(in) = a 1,2-diacyl-sn-glycero-3-phospho-L-serine(out)</text>
        <dbReference type="Rhea" id="RHEA:38663"/>
        <dbReference type="ChEBI" id="CHEBI:57262"/>
    </reaction>
</comment>
<keyword evidence="7" id="KW-0813">Transport</keyword>
<feature type="region of interest" description="Disordered" evidence="18">
    <location>
        <begin position="1"/>
        <end position="64"/>
    </location>
</feature>
<comment type="catalytic activity">
    <reaction evidence="15">
        <text>a 1,2-diacyl-sn-glycero-3-phosphoethanolamine(in) = a 1,2-diacyl-sn-glycero-3-phosphoethanolamine(out)</text>
        <dbReference type="Rhea" id="RHEA:38895"/>
        <dbReference type="ChEBI" id="CHEBI:64612"/>
    </reaction>
</comment>